<protein>
    <submittedName>
        <fullName evidence="2">Putative lipoprotein</fullName>
    </submittedName>
</protein>
<evidence type="ECO:0000313" key="3">
    <source>
        <dbReference type="Proteomes" id="UP000255169"/>
    </source>
</evidence>
<feature type="signal peptide" evidence="1">
    <location>
        <begin position="1"/>
        <end position="18"/>
    </location>
</feature>
<dbReference type="PROSITE" id="PS51257">
    <property type="entry name" value="PROKAR_LIPOPROTEIN"/>
    <property type="match status" value="1"/>
</dbReference>
<dbReference type="Proteomes" id="UP000255169">
    <property type="component" value="Unassembled WGS sequence"/>
</dbReference>
<proteinExistence type="predicted"/>
<keyword evidence="1" id="KW-0732">Signal</keyword>
<keyword evidence="3" id="KW-1185">Reference proteome</keyword>
<gene>
    <name evidence="2" type="ORF">NCTC10476_00475</name>
</gene>
<evidence type="ECO:0000313" key="2">
    <source>
        <dbReference type="EMBL" id="SUP99247.1"/>
    </source>
</evidence>
<reference evidence="2 3" key="1">
    <citation type="submission" date="2018-06" db="EMBL/GenBank/DDBJ databases">
        <authorList>
            <consortium name="Pathogen Informatics"/>
            <person name="Doyle S."/>
        </authorList>
    </citation>
    <scope>NUCLEOTIDE SEQUENCE [LARGE SCALE GENOMIC DNA]</scope>
    <source>
        <strain evidence="2 3">NCTC10476</strain>
    </source>
</reference>
<feature type="chain" id="PRO_5017029544" evidence="1">
    <location>
        <begin position="19"/>
        <end position="131"/>
    </location>
</feature>
<dbReference type="RefSeq" id="WP_049688126.1">
    <property type="nucleotide sequence ID" value="NZ_CABIHR010000031.1"/>
</dbReference>
<name>A0A380QKX3_YERRU</name>
<dbReference type="EMBL" id="UHJG01000001">
    <property type="protein sequence ID" value="SUP99247.1"/>
    <property type="molecule type" value="Genomic_DNA"/>
</dbReference>
<keyword evidence="2" id="KW-0449">Lipoprotein</keyword>
<dbReference type="OrthoDB" id="6445057at2"/>
<organism evidence="2 3">
    <name type="scientific">Yersinia ruckeri</name>
    <dbReference type="NCBI Taxonomy" id="29486"/>
    <lineage>
        <taxon>Bacteria</taxon>
        <taxon>Pseudomonadati</taxon>
        <taxon>Pseudomonadota</taxon>
        <taxon>Gammaproteobacteria</taxon>
        <taxon>Enterobacterales</taxon>
        <taxon>Yersiniaceae</taxon>
        <taxon>Yersinia</taxon>
    </lineage>
</organism>
<sequence>MRVILSLSFLLISGCTLPLPSLTDQQITAFSSDDLCTALGSYNDHSKTVLRLTNEVTRRGAGIDQERCYRISHIAMESNEEPSFVPHTDCRPTTNPMPRPLKKMKVNGQWIDIPQQPDFVPGCSFGVKHQY</sequence>
<dbReference type="AlphaFoldDB" id="A0A380QKX3"/>
<evidence type="ECO:0000256" key="1">
    <source>
        <dbReference type="SAM" id="SignalP"/>
    </source>
</evidence>
<dbReference type="GeneID" id="66879362"/>
<accession>A0A380QKX3</accession>